<feature type="domain" description="Peptidase M28" evidence="2">
    <location>
        <begin position="89"/>
        <end position="283"/>
    </location>
</feature>
<evidence type="ECO:0000256" key="1">
    <source>
        <dbReference type="SAM" id="SignalP"/>
    </source>
</evidence>
<evidence type="ECO:0000313" key="3">
    <source>
        <dbReference type="EMBL" id="SDM31209.1"/>
    </source>
</evidence>
<dbReference type="STRING" id="990371.SAMN05421813_10998"/>
<dbReference type="GO" id="GO:0006508">
    <property type="term" value="P:proteolysis"/>
    <property type="evidence" value="ECO:0007669"/>
    <property type="project" value="InterPro"/>
</dbReference>
<dbReference type="InterPro" id="IPR007484">
    <property type="entry name" value="Peptidase_M28"/>
</dbReference>
<feature type="chain" id="PRO_5011781827" evidence="1">
    <location>
        <begin position="19"/>
        <end position="308"/>
    </location>
</feature>
<dbReference type="OrthoDB" id="9764939at2"/>
<accession>A0A1G9S6S2</accession>
<dbReference type="Proteomes" id="UP000199226">
    <property type="component" value="Unassembled WGS sequence"/>
</dbReference>
<reference evidence="4" key="1">
    <citation type="submission" date="2016-10" db="EMBL/GenBank/DDBJ databases">
        <authorList>
            <person name="Varghese N."/>
            <person name="Submissions S."/>
        </authorList>
    </citation>
    <scope>NUCLEOTIDE SEQUENCE [LARGE SCALE GENOMIC DNA]</scope>
    <source>
        <strain evidence="4">DSM 24536</strain>
    </source>
</reference>
<protein>
    <submittedName>
        <fullName evidence="3">Peptidase family M28</fullName>
    </submittedName>
</protein>
<dbReference type="EMBL" id="FNHH01000009">
    <property type="protein sequence ID" value="SDM31209.1"/>
    <property type="molecule type" value="Genomic_DNA"/>
</dbReference>
<dbReference type="GO" id="GO:0008235">
    <property type="term" value="F:metalloexopeptidase activity"/>
    <property type="evidence" value="ECO:0007669"/>
    <property type="project" value="InterPro"/>
</dbReference>
<dbReference type="InterPro" id="IPR045175">
    <property type="entry name" value="M28_fam"/>
</dbReference>
<dbReference type="Gene3D" id="3.40.630.10">
    <property type="entry name" value="Zn peptidases"/>
    <property type="match status" value="1"/>
</dbReference>
<name>A0A1G9S6S2_9SPHI</name>
<dbReference type="SUPFAM" id="SSF53187">
    <property type="entry name" value="Zn-dependent exopeptidases"/>
    <property type="match status" value="1"/>
</dbReference>
<feature type="signal peptide" evidence="1">
    <location>
        <begin position="1"/>
        <end position="18"/>
    </location>
</feature>
<dbReference type="PANTHER" id="PTHR12147:SF26">
    <property type="entry name" value="PEPTIDASE M28 DOMAIN-CONTAINING PROTEIN"/>
    <property type="match status" value="1"/>
</dbReference>
<evidence type="ECO:0000259" key="2">
    <source>
        <dbReference type="Pfam" id="PF04389"/>
    </source>
</evidence>
<sequence length="308" mass="34232">MKKLLITIALLTGFLANAQDVDRSKLLRDIETLSSDKYAGRKTGTDGNNAAAEYISGRFKETGLRSFQDKFRHPFSFKNRKSEPINGTNLIGFVKGKTDDVIVISAHYDHVGVNNSQIYNGADDNASGVSVLLGIAEYFKDHKPRNTLLFIAFDAEEMGLQGAYAFIKEPLPSRNSIILNVNMDMVSHNDKSELYASGTYKTPVLKEIIKGADENTGINILFGHDIPGSGKDDWTMQSDQGPFAKENIPFIYFGVEDHDDYHKPTDIFANINQDFFHSASIAILRSIIKLDKDLNKIKANTADSLKTK</sequence>
<dbReference type="PANTHER" id="PTHR12147">
    <property type="entry name" value="METALLOPEPTIDASE M28 FAMILY MEMBER"/>
    <property type="match status" value="1"/>
</dbReference>
<dbReference type="AlphaFoldDB" id="A0A1G9S6S2"/>
<proteinExistence type="predicted"/>
<gene>
    <name evidence="3" type="ORF">SAMN05421813_10998</name>
</gene>
<organism evidence="3 4">
    <name type="scientific">Daejeonella rubra</name>
    <dbReference type="NCBI Taxonomy" id="990371"/>
    <lineage>
        <taxon>Bacteria</taxon>
        <taxon>Pseudomonadati</taxon>
        <taxon>Bacteroidota</taxon>
        <taxon>Sphingobacteriia</taxon>
        <taxon>Sphingobacteriales</taxon>
        <taxon>Sphingobacteriaceae</taxon>
        <taxon>Daejeonella</taxon>
    </lineage>
</organism>
<dbReference type="Pfam" id="PF04389">
    <property type="entry name" value="Peptidase_M28"/>
    <property type="match status" value="1"/>
</dbReference>
<evidence type="ECO:0000313" key="4">
    <source>
        <dbReference type="Proteomes" id="UP000199226"/>
    </source>
</evidence>
<keyword evidence="4" id="KW-1185">Reference proteome</keyword>
<keyword evidence="1" id="KW-0732">Signal</keyword>
<dbReference type="RefSeq" id="WP_090703794.1">
    <property type="nucleotide sequence ID" value="NZ_FNHH01000009.1"/>
</dbReference>